<gene>
    <name evidence="1" type="ORF">HINF_LOCUS12601</name>
</gene>
<organism evidence="1 2">
    <name type="scientific">Hexamita inflata</name>
    <dbReference type="NCBI Taxonomy" id="28002"/>
    <lineage>
        <taxon>Eukaryota</taxon>
        <taxon>Metamonada</taxon>
        <taxon>Diplomonadida</taxon>
        <taxon>Hexamitidae</taxon>
        <taxon>Hexamitinae</taxon>
        <taxon>Hexamita</taxon>
    </lineage>
</organism>
<name>A0ABP1HGC3_9EUKA</name>
<proteinExistence type="predicted"/>
<dbReference type="Proteomes" id="UP001642409">
    <property type="component" value="Unassembled WGS sequence"/>
</dbReference>
<sequence>MKCSIFYLKPIQKSFFDIRTRVLDSWRQSQNFTVDFHATQQPLGQINKPLVSIPFHFNSKLLKYCCCRFLEIVISWVLNTLINSLHAPQQYLFAISFLSLQNYVKLLRVRLSKIVVLLIFGPGKRPYTRKYLSNNSKKTAHSVRRQWRQ</sequence>
<evidence type="ECO:0000313" key="1">
    <source>
        <dbReference type="EMBL" id="CAL5992469.1"/>
    </source>
</evidence>
<evidence type="ECO:0000313" key="2">
    <source>
        <dbReference type="Proteomes" id="UP001642409"/>
    </source>
</evidence>
<reference evidence="1 2" key="1">
    <citation type="submission" date="2024-07" db="EMBL/GenBank/DDBJ databases">
        <authorList>
            <person name="Akdeniz Z."/>
        </authorList>
    </citation>
    <scope>NUCLEOTIDE SEQUENCE [LARGE SCALE GENOMIC DNA]</scope>
</reference>
<dbReference type="EMBL" id="CAXDID020000028">
    <property type="protein sequence ID" value="CAL5992469.1"/>
    <property type="molecule type" value="Genomic_DNA"/>
</dbReference>
<comment type="caution">
    <text evidence="1">The sequence shown here is derived from an EMBL/GenBank/DDBJ whole genome shotgun (WGS) entry which is preliminary data.</text>
</comment>
<accession>A0ABP1HGC3</accession>
<keyword evidence="2" id="KW-1185">Reference proteome</keyword>
<protein>
    <submittedName>
        <fullName evidence="1">Hypothetical_protein</fullName>
    </submittedName>
</protein>